<dbReference type="EMBL" id="JAFMYU010000018">
    <property type="protein sequence ID" value="MBO0933212.1"/>
    <property type="molecule type" value="Genomic_DNA"/>
</dbReference>
<proteinExistence type="predicted"/>
<keyword evidence="2" id="KW-0597">Phosphoprotein</keyword>
<name>A0A939GAS2_9BACT</name>
<gene>
    <name evidence="5" type="ORF">J2I48_19535</name>
</gene>
<dbReference type="GO" id="GO:0005829">
    <property type="term" value="C:cytosol"/>
    <property type="evidence" value="ECO:0007669"/>
    <property type="project" value="TreeGrafter"/>
</dbReference>
<dbReference type="Proteomes" id="UP000664795">
    <property type="component" value="Unassembled WGS sequence"/>
</dbReference>
<evidence type="ECO:0000256" key="1">
    <source>
        <dbReference type="ARBA" id="ARBA00023125"/>
    </source>
</evidence>
<organism evidence="5 6">
    <name type="scientific">Fibrella aquatilis</name>
    <dbReference type="NCBI Taxonomy" id="2817059"/>
    <lineage>
        <taxon>Bacteria</taxon>
        <taxon>Pseudomonadati</taxon>
        <taxon>Bacteroidota</taxon>
        <taxon>Cytophagia</taxon>
        <taxon>Cytophagales</taxon>
        <taxon>Spirosomataceae</taxon>
        <taxon>Fibrella</taxon>
    </lineage>
</organism>
<dbReference type="PANTHER" id="PTHR48111">
    <property type="entry name" value="REGULATOR OF RPOS"/>
    <property type="match status" value="1"/>
</dbReference>
<feature type="domain" description="Response regulatory" evidence="3">
    <location>
        <begin position="5"/>
        <end position="122"/>
    </location>
</feature>
<dbReference type="InterPro" id="IPR007492">
    <property type="entry name" value="LytTR_DNA-bd_dom"/>
</dbReference>
<accession>A0A939GAS2</accession>
<dbReference type="Gene3D" id="2.40.50.1020">
    <property type="entry name" value="LytTr DNA-binding domain"/>
    <property type="match status" value="1"/>
</dbReference>
<comment type="caution">
    <text evidence="5">The sequence shown here is derived from an EMBL/GenBank/DDBJ whole genome shotgun (WGS) entry which is preliminary data.</text>
</comment>
<evidence type="ECO:0000313" key="6">
    <source>
        <dbReference type="Proteomes" id="UP000664795"/>
    </source>
</evidence>
<reference evidence="5 6" key="1">
    <citation type="submission" date="2021-03" db="EMBL/GenBank/DDBJ databases">
        <title>Fibrella sp. HMF5036 genome sequencing and assembly.</title>
        <authorList>
            <person name="Kang H."/>
            <person name="Kim H."/>
            <person name="Bae S."/>
            <person name="Joh K."/>
        </authorList>
    </citation>
    <scope>NUCLEOTIDE SEQUENCE [LARGE SCALE GENOMIC DNA]</scope>
    <source>
        <strain evidence="5 6">HMF5036</strain>
    </source>
</reference>
<feature type="modified residue" description="4-aspartylphosphate" evidence="2">
    <location>
        <position position="55"/>
    </location>
</feature>
<keyword evidence="1" id="KW-0238">DNA-binding</keyword>
<dbReference type="Pfam" id="PF00072">
    <property type="entry name" value="Response_reg"/>
    <property type="match status" value="1"/>
</dbReference>
<dbReference type="GO" id="GO:0000976">
    <property type="term" value="F:transcription cis-regulatory region binding"/>
    <property type="evidence" value="ECO:0007669"/>
    <property type="project" value="TreeGrafter"/>
</dbReference>
<dbReference type="InterPro" id="IPR011006">
    <property type="entry name" value="CheY-like_superfamily"/>
</dbReference>
<dbReference type="RefSeq" id="WP_207337178.1">
    <property type="nucleotide sequence ID" value="NZ_JAFMYU010000018.1"/>
</dbReference>
<dbReference type="SUPFAM" id="SSF52172">
    <property type="entry name" value="CheY-like"/>
    <property type="match status" value="1"/>
</dbReference>
<dbReference type="InterPro" id="IPR039420">
    <property type="entry name" value="WalR-like"/>
</dbReference>
<dbReference type="Gene3D" id="3.40.50.2300">
    <property type="match status" value="1"/>
</dbReference>
<dbReference type="AlphaFoldDB" id="A0A939GAS2"/>
<dbReference type="PROSITE" id="PS50110">
    <property type="entry name" value="RESPONSE_REGULATORY"/>
    <property type="match status" value="1"/>
</dbReference>
<sequence length="249" mass="27657">MTPLTILIVEDNTITAMHLRQTLEQAGHTVTGMARTLQAALTAVKNQLPDLALVDIQLDEKSTGNGVATARELLAYQHMPIIFLTADPELETYQSAIEMMPAAYMLKPFRADELLMNINLAYHNFQSTQGGMADALQTGYVWVPIKEGLEKVAVAQVLYIEADKSYANIVMADASTHLVTTNLTTVAQYFRLNSFFRISRSHVVNLDQVKQLKGNSLIFLDGKTALDIQPSGRKELIKRLTVIRTKPPK</sequence>
<evidence type="ECO:0000259" key="4">
    <source>
        <dbReference type="PROSITE" id="PS50930"/>
    </source>
</evidence>
<dbReference type="GO" id="GO:0032993">
    <property type="term" value="C:protein-DNA complex"/>
    <property type="evidence" value="ECO:0007669"/>
    <property type="project" value="TreeGrafter"/>
</dbReference>
<feature type="domain" description="HTH LytTR-type" evidence="4">
    <location>
        <begin position="141"/>
        <end position="242"/>
    </location>
</feature>
<evidence type="ECO:0000259" key="3">
    <source>
        <dbReference type="PROSITE" id="PS50110"/>
    </source>
</evidence>
<dbReference type="PANTHER" id="PTHR48111:SF38">
    <property type="entry name" value="TWO-COMPONENT RESPONSE REGULATOR"/>
    <property type="match status" value="1"/>
</dbReference>
<dbReference type="InterPro" id="IPR001789">
    <property type="entry name" value="Sig_transdc_resp-reg_receiver"/>
</dbReference>
<dbReference type="Pfam" id="PF04397">
    <property type="entry name" value="LytTR"/>
    <property type="match status" value="1"/>
</dbReference>
<keyword evidence="6" id="KW-1185">Reference proteome</keyword>
<dbReference type="SMART" id="SM00850">
    <property type="entry name" value="LytTR"/>
    <property type="match status" value="1"/>
</dbReference>
<protein>
    <submittedName>
        <fullName evidence="5">Response regulator transcription factor</fullName>
    </submittedName>
</protein>
<evidence type="ECO:0000313" key="5">
    <source>
        <dbReference type="EMBL" id="MBO0933212.1"/>
    </source>
</evidence>
<dbReference type="SMART" id="SM00448">
    <property type="entry name" value="REC"/>
    <property type="match status" value="1"/>
</dbReference>
<dbReference type="GO" id="GO:0006355">
    <property type="term" value="P:regulation of DNA-templated transcription"/>
    <property type="evidence" value="ECO:0007669"/>
    <property type="project" value="TreeGrafter"/>
</dbReference>
<evidence type="ECO:0000256" key="2">
    <source>
        <dbReference type="PROSITE-ProRule" id="PRU00169"/>
    </source>
</evidence>
<dbReference type="PROSITE" id="PS50930">
    <property type="entry name" value="HTH_LYTTR"/>
    <property type="match status" value="1"/>
</dbReference>
<dbReference type="GO" id="GO:0000156">
    <property type="term" value="F:phosphorelay response regulator activity"/>
    <property type="evidence" value="ECO:0007669"/>
    <property type="project" value="TreeGrafter"/>
</dbReference>